<evidence type="ECO:0000256" key="1">
    <source>
        <dbReference type="SAM" id="MobiDB-lite"/>
    </source>
</evidence>
<dbReference type="RefSeq" id="XP_041222412.1">
    <property type="nucleotide sequence ID" value="XM_041367612.1"/>
</dbReference>
<feature type="region of interest" description="Disordered" evidence="1">
    <location>
        <begin position="1"/>
        <end position="31"/>
    </location>
</feature>
<dbReference type="AlphaFoldDB" id="A0AAD4E094"/>
<proteinExistence type="predicted"/>
<dbReference type="Proteomes" id="UP001195769">
    <property type="component" value="Unassembled WGS sequence"/>
</dbReference>
<gene>
    <name evidence="2" type="ORF">F5891DRAFT_1192484</name>
</gene>
<accession>A0AAD4E094</accession>
<reference evidence="2" key="1">
    <citation type="journal article" date="2020" name="New Phytol.">
        <title>Comparative genomics reveals dynamic genome evolution in host specialist ectomycorrhizal fungi.</title>
        <authorList>
            <person name="Lofgren L.A."/>
            <person name="Nguyen N.H."/>
            <person name="Vilgalys R."/>
            <person name="Ruytinx J."/>
            <person name="Liao H.L."/>
            <person name="Branco S."/>
            <person name="Kuo A."/>
            <person name="LaButti K."/>
            <person name="Lipzen A."/>
            <person name="Andreopoulos W."/>
            <person name="Pangilinan J."/>
            <person name="Riley R."/>
            <person name="Hundley H."/>
            <person name="Na H."/>
            <person name="Barry K."/>
            <person name="Grigoriev I.V."/>
            <person name="Stajich J.E."/>
            <person name="Kennedy P.G."/>
        </authorList>
    </citation>
    <scope>NUCLEOTIDE SEQUENCE</scope>
    <source>
        <strain evidence="2">FC203</strain>
    </source>
</reference>
<name>A0AAD4E094_9AGAM</name>
<evidence type="ECO:0000313" key="3">
    <source>
        <dbReference type="Proteomes" id="UP001195769"/>
    </source>
</evidence>
<keyword evidence="3" id="KW-1185">Reference proteome</keyword>
<dbReference type="GeneID" id="64661910"/>
<dbReference type="EMBL" id="JABBWK010000051">
    <property type="protein sequence ID" value="KAG1896836.1"/>
    <property type="molecule type" value="Genomic_DNA"/>
</dbReference>
<comment type="caution">
    <text evidence="2">The sequence shown here is derived from an EMBL/GenBank/DDBJ whole genome shotgun (WGS) entry which is preliminary data.</text>
</comment>
<sequence>MSHLMSFFSSDDPVPEAIESHPLNELPPTTAHTYPPASGTLASPVISSNKECLMELDNPWQSVHRVRDDNEQRLNKVLLKEVDQLFKLREDVRELHFSNHNLLLWKRNTQVTSNVRESDMQLTIVQYQQQNQSLQCDNANALASLDQNHRKEVAELQSNMALGLHKAQNEGHAEIENLLVEKEVQFEHEMHLARDRFLADNEAELTRLDAKYSSKINLLDDFMSKTDFRGSLGPSKDINALTLESDAPSLKHKIDFGDLVTPRKRCVLESYSTGDMCQVVVVYSDITPKISHHHTDLISPMVKRLFREASDIFMKCQADVQLGPFGIKHVTLYEPCNTKTFIWSLPVEILITTVTLLGAQDLCSVTQVSSPLSFVQRDFPTSPKNLFHIRVDLPNFDVLSTWRRTDNFCPLCMVLSWLDSDLQSSQISTLSHFLESIPHKLIKYITLFWNFDILTSPVLSQMVALLENICPSGVEELTCMGFCDGTVSPSITGLTRIQACIGANNLKAFEASSRAFFSPKIVPFTIQTIRLSPCLEKLRLSSVKLSAAHWDKLMHHFTIPTLVELRVDADCAPPTLIHFLVRQPAVSNLSVIPRPAGVPWRANRVTKPFILSLSTLDGPLSHLLPILQSHRKQQNLTCLHISLQAHDASPDYITSILQCVGHCDSIGYLLLSLPNSHSSAVMMCWSGTRSMVRIKHLVIDCSDGSARCATSDLLALSAAWIQALPQVKCVTLQGYSATAAGDLVDIMRSFAPGDVELAVDLQVSPDGLPGNPGGKEVPTAMKTAHLLQAANFALLSECKASLLHLARQQLESDALQVDNLAAELFAITLTDNDVNPDSHSKLWNSCAEVQQEKGQAYHSLDSAATFTVDDTQHIAQALQAAEKRHCSKAQEALDVVESQMDRACSQIFSATSHDVMQTIQDELAVITMALRNVKYKVSCIVSCRSQLEGSCNDMHKLLCDKEDALSVSSEPIEFDLSHHFDLPIDLCDEVAQISLFLGAVSVVIFGISRRHGEFFMGVLALILGLAMEAQNPHSESHRQNTHSQIPRSMETALSHFKLNSQTTAYAVCPACNCTYRPTTSLNSSHAQYPMKCFNRPIPEDGPCDEPLLQPSADGKLEPIKIFLYHHFHNYLAGLLSRPDLEVLMDRPCDDLLVSIGSPPHIIKDVWDANFFRTFKGPSRQSLFINRGTEG</sequence>
<organism evidence="2 3">
    <name type="scientific">Suillus fuscotomentosus</name>
    <dbReference type="NCBI Taxonomy" id="1912939"/>
    <lineage>
        <taxon>Eukaryota</taxon>
        <taxon>Fungi</taxon>
        <taxon>Dikarya</taxon>
        <taxon>Basidiomycota</taxon>
        <taxon>Agaricomycotina</taxon>
        <taxon>Agaricomycetes</taxon>
        <taxon>Agaricomycetidae</taxon>
        <taxon>Boletales</taxon>
        <taxon>Suillineae</taxon>
        <taxon>Suillaceae</taxon>
        <taxon>Suillus</taxon>
    </lineage>
</organism>
<protein>
    <submittedName>
        <fullName evidence="2">Uncharacterized protein</fullName>
    </submittedName>
</protein>
<evidence type="ECO:0000313" key="2">
    <source>
        <dbReference type="EMBL" id="KAG1896836.1"/>
    </source>
</evidence>